<dbReference type="RefSeq" id="WP_035902971.1">
    <property type="nucleotide sequence ID" value="NZ_AVPK01000002.1"/>
</dbReference>
<dbReference type="GO" id="GO:0008270">
    <property type="term" value="F:zinc ion binding"/>
    <property type="evidence" value="ECO:0007669"/>
    <property type="project" value="InterPro"/>
</dbReference>
<reference evidence="6 7" key="1">
    <citation type="submission" date="2013-08" db="EMBL/GenBank/DDBJ databases">
        <title>The genome sequence of Knoellia subterranea.</title>
        <authorList>
            <person name="Zhu W."/>
            <person name="Wang G."/>
        </authorList>
    </citation>
    <scope>NUCLEOTIDE SEQUENCE [LARGE SCALE GENOMIC DNA]</scope>
    <source>
        <strain evidence="6 7">KCTC 19937</strain>
    </source>
</reference>
<name>A0A0A0JS17_9MICO</name>
<keyword evidence="3" id="KW-0378">Hydrolase</keyword>
<keyword evidence="2" id="KW-0479">Metal-binding</keyword>
<sequence length="166" mass="17783">MRRVQAVGAFVAGALLASGGALFWVGQRERVADNATWQQPVVTIDDKQAVAVAQQWDAPFEIRYAAADPDIDVVRGVTGWDTGTGSTVGGKAFPPTLDGDRITHCAILVNHEHVTDAVLAHEIGHCLGLHHSTDPARLMYEVTGSPRSAIGVTDADRTALRRLYSD</sequence>
<dbReference type="EMBL" id="AVPK01000002">
    <property type="protein sequence ID" value="KGN38862.1"/>
    <property type="molecule type" value="Genomic_DNA"/>
</dbReference>
<dbReference type="STRING" id="1385521.N803_07580"/>
<dbReference type="Gene3D" id="3.40.390.10">
    <property type="entry name" value="Collagenase (Catalytic Domain)"/>
    <property type="match status" value="1"/>
</dbReference>
<evidence type="ECO:0000313" key="6">
    <source>
        <dbReference type="EMBL" id="KGN38862.1"/>
    </source>
</evidence>
<dbReference type="InterPro" id="IPR024079">
    <property type="entry name" value="MetalloPept_cat_dom_sf"/>
</dbReference>
<proteinExistence type="predicted"/>
<evidence type="ECO:0000256" key="3">
    <source>
        <dbReference type="ARBA" id="ARBA00022801"/>
    </source>
</evidence>
<gene>
    <name evidence="6" type="ORF">N803_07580</name>
</gene>
<comment type="caution">
    <text evidence="6">The sequence shown here is derived from an EMBL/GenBank/DDBJ whole genome shotgun (WGS) entry which is preliminary data.</text>
</comment>
<dbReference type="InterPro" id="IPR001818">
    <property type="entry name" value="Pept_M10_metallopeptidase"/>
</dbReference>
<dbReference type="AlphaFoldDB" id="A0A0A0JS17"/>
<dbReference type="SUPFAM" id="SSF55486">
    <property type="entry name" value="Metalloproteases ('zincins'), catalytic domain"/>
    <property type="match status" value="1"/>
</dbReference>
<evidence type="ECO:0000313" key="7">
    <source>
        <dbReference type="Proteomes" id="UP000030011"/>
    </source>
</evidence>
<dbReference type="InterPro" id="IPR021190">
    <property type="entry name" value="Pept_M10A"/>
</dbReference>
<evidence type="ECO:0000256" key="4">
    <source>
        <dbReference type="ARBA" id="ARBA00022833"/>
    </source>
</evidence>
<evidence type="ECO:0000256" key="1">
    <source>
        <dbReference type="ARBA" id="ARBA00022670"/>
    </source>
</evidence>
<dbReference type="Proteomes" id="UP000030011">
    <property type="component" value="Unassembled WGS sequence"/>
</dbReference>
<feature type="domain" description="Peptidase M10 metallopeptidase" evidence="5">
    <location>
        <begin position="110"/>
        <end position="164"/>
    </location>
</feature>
<organism evidence="6 7">
    <name type="scientific">Knoellia subterranea KCTC 19937</name>
    <dbReference type="NCBI Taxonomy" id="1385521"/>
    <lineage>
        <taxon>Bacteria</taxon>
        <taxon>Bacillati</taxon>
        <taxon>Actinomycetota</taxon>
        <taxon>Actinomycetes</taxon>
        <taxon>Micrococcales</taxon>
        <taxon>Intrasporangiaceae</taxon>
        <taxon>Knoellia</taxon>
    </lineage>
</organism>
<keyword evidence="7" id="KW-1185">Reference proteome</keyword>
<dbReference type="GO" id="GO:0004222">
    <property type="term" value="F:metalloendopeptidase activity"/>
    <property type="evidence" value="ECO:0007669"/>
    <property type="project" value="InterPro"/>
</dbReference>
<keyword evidence="1" id="KW-0645">Protease</keyword>
<keyword evidence="4" id="KW-0862">Zinc</keyword>
<protein>
    <recommendedName>
        <fullName evidence="5">Peptidase M10 metallopeptidase domain-containing protein</fullName>
    </recommendedName>
</protein>
<dbReference type="GO" id="GO:0031012">
    <property type="term" value="C:extracellular matrix"/>
    <property type="evidence" value="ECO:0007669"/>
    <property type="project" value="InterPro"/>
</dbReference>
<accession>A0A0A0JS17</accession>
<evidence type="ECO:0000259" key="5">
    <source>
        <dbReference type="Pfam" id="PF00413"/>
    </source>
</evidence>
<dbReference type="PRINTS" id="PR00138">
    <property type="entry name" value="MATRIXIN"/>
</dbReference>
<dbReference type="GO" id="GO:0006508">
    <property type="term" value="P:proteolysis"/>
    <property type="evidence" value="ECO:0007669"/>
    <property type="project" value="UniProtKB-KW"/>
</dbReference>
<dbReference type="Pfam" id="PF00413">
    <property type="entry name" value="Peptidase_M10"/>
    <property type="match status" value="1"/>
</dbReference>
<evidence type="ECO:0000256" key="2">
    <source>
        <dbReference type="ARBA" id="ARBA00022723"/>
    </source>
</evidence>